<keyword evidence="2" id="KW-0378">Hydrolase</keyword>
<feature type="domain" description="Adaptor protein ClpS core" evidence="1">
    <location>
        <begin position="34"/>
        <end position="99"/>
    </location>
</feature>
<dbReference type="AlphaFoldDB" id="A0A437PW65"/>
<dbReference type="Pfam" id="PF02617">
    <property type="entry name" value="ClpS"/>
    <property type="match status" value="1"/>
</dbReference>
<dbReference type="GO" id="GO:0006508">
    <property type="term" value="P:proteolysis"/>
    <property type="evidence" value="ECO:0007669"/>
    <property type="project" value="UniProtKB-KW"/>
</dbReference>
<gene>
    <name evidence="2" type="ORF">EOJ36_00440</name>
</gene>
<dbReference type="Gene3D" id="3.30.1390.10">
    <property type="match status" value="1"/>
</dbReference>
<evidence type="ECO:0000259" key="1">
    <source>
        <dbReference type="Pfam" id="PF02617"/>
    </source>
</evidence>
<protein>
    <submittedName>
        <fullName evidence="2">ATP-dependent Clp protease adaptor ClpS</fullName>
    </submittedName>
</protein>
<accession>A0A437PW65</accession>
<dbReference type="EMBL" id="SACY01000001">
    <property type="protein sequence ID" value="RVU26499.1"/>
    <property type="molecule type" value="Genomic_DNA"/>
</dbReference>
<keyword evidence="2" id="KW-0645">Protease</keyword>
<evidence type="ECO:0000313" key="3">
    <source>
        <dbReference type="Proteomes" id="UP000282832"/>
    </source>
</evidence>
<dbReference type="Proteomes" id="UP000282832">
    <property type="component" value="Unassembled WGS sequence"/>
</dbReference>
<sequence length="107" mass="12278">MQLLAKNISKTCNSFSTQPNWQEETEVLVEEKLEESHQLIVFNDEVNTFDFVIQTLIEVCQHSVEQAEQCTLQIHFKGKCGVKAGEFDELTAMRNEICRRGISAEIE</sequence>
<comment type="caution">
    <text evidence="2">The sequence shown here is derived from an EMBL/GenBank/DDBJ whole genome shotgun (WGS) entry which is preliminary data.</text>
</comment>
<evidence type="ECO:0000313" key="2">
    <source>
        <dbReference type="EMBL" id="RVU26499.1"/>
    </source>
</evidence>
<dbReference type="OrthoDB" id="598046at2"/>
<keyword evidence="3" id="KW-1185">Reference proteome</keyword>
<dbReference type="RefSeq" id="WP_127802632.1">
    <property type="nucleotide sequence ID" value="NZ_SACY01000001.1"/>
</dbReference>
<proteinExistence type="predicted"/>
<organism evidence="2 3">
    <name type="scientific">Sandaracinomonas limnophila</name>
    <dbReference type="NCBI Taxonomy" id="1862386"/>
    <lineage>
        <taxon>Bacteria</taxon>
        <taxon>Pseudomonadati</taxon>
        <taxon>Bacteroidota</taxon>
        <taxon>Cytophagia</taxon>
        <taxon>Cytophagales</taxon>
        <taxon>Flectobacillaceae</taxon>
        <taxon>Sandaracinomonas</taxon>
    </lineage>
</organism>
<dbReference type="GO" id="GO:0030163">
    <property type="term" value="P:protein catabolic process"/>
    <property type="evidence" value="ECO:0007669"/>
    <property type="project" value="InterPro"/>
</dbReference>
<dbReference type="GO" id="GO:0008233">
    <property type="term" value="F:peptidase activity"/>
    <property type="evidence" value="ECO:0007669"/>
    <property type="project" value="UniProtKB-KW"/>
</dbReference>
<dbReference type="InterPro" id="IPR014719">
    <property type="entry name" value="Ribosomal_bL12_C/ClpS-like"/>
</dbReference>
<name>A0A437PW65_9BACT</name>
<reference evidence="2 3" key="1">
    <citation type="submission" date="2019-01" db="EMBL/GenBank/DDBJ databases">
        <authorList>
            <person name="Chen W.-M."/>
        </authorList>
    </citation>
    <scope>NUCLEOTIDE SEQUENCE [LARGE SCALE GENOMIC DNA]</scope>
    <source>
        <strain evidence="2 3">FSY-15</strain>
    </source>
</reference>
<dbReference type="InterPro" id="IPR003769">
    <property type="entry name" value="ClpS_core"/>
</dbReference>
<dbReference type="SUPFAM" id="SSF54736">
    <property type="entry name" value="ClpS-like"/>
    <property type="match status" value="1"/>
</dbReference>